<proteinExistence type="predicted"/>
<dbReference type="EMBL" id="PGCK01000003">
    <property type="protein sequence ID" value="MCD1294342.1"/>
    <property type="molecule type" value="Genomic_DNA"/>
</dbReference>
<gene>
    <name evidence="1" type="ORF">CUJ83_04930</name>
</gene>
<evidence type="ECO:0008006" key="3">
    <source>
        <dbReference type="Google" id="ProtNLM"/>
    </source>
</evidence>
<organism evidence="1 2">
    <name type="scientific">Methanooceanicella nereidis</name>
    <dbReference type="NCBI Taxonomy" id="2052831"/>
    <lineage>
        <taxon>Archaea</taxon>
        <taxon>Methanobacteriati</taxon>
        <taxon>Methanobacteriota</taxon>
        <taxon>Stenosarchaea group</taxon>
        <taxon>Methanomicrobia</taxon>
        <taxon>Methanocellales</taxon>
        <taxon>Methanocellaceae</taxon>
        <taxon>Methanooceanicella</taxon>
    </lineage>
</organism>
<comment type="caution">
    <text evidence="1">The sequence shown here is derived from an EMBL/GenBank/DDBJ whole genome shotgun (WGS) entry which is preliminary data.</text>
</comment>
<accession>A0AAP2W5Q3</accession>
<reference evidence="1 2" key="1">
    <citation type="submission" date="2017-11" db="EMBL/GenBank/DDBJ databases">
        <title>Isolation and Characterization of Family Methanocellaceae Species from Potential Methane Hydrate Area Offshore Southwestern Taiwan.</title>
        <authorList>
            <person name="Zhang W.-L."/>
            <person name="Chen W.-C."/>
            <person name="Lai M.-C."/>
            <person name="Chen S.-C."/>
        </authorList>
    </citation>
    <scope>NUCLEOTIDE SEQUENCE [LARGE SCALE GENOMIC DNA]</scope>
    <source>
        <strain evidence="1 2">CWC-04</strain>
    </source>
</reference>
<dbReference type="Proteomes" id="UP001320159">
    <property type="component" value="Unassembled WGS sequence"/>
</dbReference>
<name>A0AAP2W5Q3_9EURY</name>
<keyword evidence="2" id="KW-1185">Reference proteome</keyword>
<sequence>MQGSIRDSCKRLGSVHRGLAEGLTMHTMDFRLPVVEKLDRTFFKGKFCGTYGISVTTFVPFIRTPVILLNERWLSDYDLATNSLRRTMDCGWHPECDDVFDYLVFHEAAHTIYKNMSMNKKRHWKGFFRDRKNRSDIMDISGYSLVNAGECFCESVAAYYCGADHYRSNRFAAMARDLFF</sequence>
<evidence type="ECO:0000313" key="1">
    <source>
        <dbReference type="EMBL" id="MCD1294342.1"/>
    </source>
</evidence>
<protein>
    <recommendedName>
        <fullName evidence="3">SprT-like family protein</fullName>
    </recommendedName>
</protein>
<dbReference type="AlphaFoldDB" id="A0AAP2W5Q3"/>
<evidence type="ECO:0000313" key="2">
    <source>
        <dbReference type="Proteomes" id="UP001320159"/>
    </source>
</evidence>